<dbReference type="Pfam" id="PF04134">
    <property type="entry name" value="DCC1-like"/>
    <property type="match status" value="1"/>
</dbReference>
<reference evidence="3" key="1">
    <citation type="journal article" date="2019" name="Int. J. Syst. Evol. Microbiol.">
        <title>The Global Catalogue of Microorganisms (GCM) 10K type strain sequencing project: providing services to taxonomists for standard genome sequencing and annotation.</title>
        <authorList>
            <consortium name="The Broad Institute Genomics Platform"/>
            <consortium name="The Broad Institute Genome Sequencing Center for Infectious Disease"/>
            <person name="Wu L."/>
            <person name="Ma J."/>
        </authorList>
    </citation>
    <scope>NUCLEOTIDE SEQUENCE [LARGE SCALE GENOMIC DNA]</scope>
    <source>
        <strain evidence="3">IBRC-M 10703</strain>
    </source>
</reference>
<comment type="caution">
    <text evidence="2">The sequence shown here is derived from an EMBL/GenBank/DDBJ whole genome shotgun (WGS) entry which is preliminary data.</text>
</comment>
<dbReference type="RefSeq" id="WP_379496794.1">
    <property type="nucleotide sequence ID" value="NZ_JBHSAO010000008.1"/>
</dbReference>
<feature type="transmembrane region" description="Helical" evidence="1">
    <location>
        <begin position="71"/>
        <end position="92"/>
    </location>
</feature>
<gene>
    <name evidence="2" type="ORF">ACFOUV_10860</name>
</gene>
<evidence type="ECO:0000313" key="3">
    <source>
        <dbReference type="Proteomes" id="UP001595772"/>
    </source>
</evidence>
<organism evidence="2 3">
    <name type="scientific">Oceanobacillus longus</name>
    <dbReference type="NCBI Taxonomy" id="930120"/>
    <lineage>
        <taxon>Bacteria</taxon>
        <taxon>Bacillati</taxon>
        <taxon>Bacillota</taxon>
        <taxon>Bacilli</taxon>
        <taxon>Bacillales</taxon>
        <taxon>Bacillaceae</taxon>
        <taxon>Oceanobacillus</taxon>
    </lineage>
</organism>
<keyword evidence="1" id="KW-0812">Transmembrane</keyword>
<dbReference type="InterPro" id="IPR007263">
    <property type="entry name" value="DCC1-like"/>
</dbReference>
<protein>
    <submittedName>
        <fullName evidence="2">Thiol-disulfide oxidoreductase DCC family protein</fullName>
    </submittedName>
</protein>
<keyword evidence="3" id="KW-1185">Reference proteome</keyword>
<name>A0ABV8GXJ9_9BACI</name>
<proteinExistence type="predicted"/>
<evidence type="ECO:0000256" key="1">
    <source>
        <dbReference type="SAM" id="Phobius"/>
    </source>
</evidence>
<keyword evidence="1" id="KW-1133">Transmembrane helix</keyword>
<sequence>MIVYYDSYCKICTNSSTIWKRLDWRNKLTFDSFRNMKDYPLEMEKSLHVKYNNRWYKGYSAIIQIAKMLPLLWVLVPFMYIFKFIGLGNIIYKLVSNNRRLVPVNQCADGDSCQINPHSR</sequence>
<dbReference type="EMBL" id="JBHSAO010000008">
    <property type="protein sequence ID" value="MFC4024293.1"/>
    <property type="molecule type" value="Genomic_DNA"/>
</dbReference>
<keyword evidence="1" id="KW-0472">Membrane</keyword>
<dbReference type="Proteomes" id="UP001595772">
    <property type="component" value="Unassembled WGS sequence"/>
</dbReference>
<evidence type="ECO:0000313" key="2">
    <source>
        <dbReference type="EMBL" id="MFC4024293.1"/>
    </source>
</evidence>
<accession>A0ABV8GXJ9</accession>